<dbReference type="InterPro" id="IPR041625">
    <property type="entry name" value="Beta-mannosidase_Ig"/>
</dbReference>
<dbReference type="InterPro" id="IPR050887">
    <property type="entry name" value="Beta-mannosidase_GH2"/>
</dbReference>
<dbReference type="GO" id="GO:0005975">
    <property type="term" value="P:carbohydrate metabolic process"/>
    <property type="evidence" value="ECO:0007669"/>
    <property type="project" value="InterPro"/>
</dbReference>
<feature type="signal peptide" evidence="17">
    <location>
        <begin position="1"/>
        <end position="45"/>
    </location>
</feature>
<evidence type="ECO:0000256" key="15">
    <source>
        <dbReference type="ARBA" id="ARBA00041614"/>
    </source>
</evidence>
<reference evidence="22 23" key="1">
    <citation type="submission" date="2014-09" db="EMBL/GenBank/DDBJ databases">
        <title>Xanthomonadaceae 3.5X direct submission.</title>
        <authorList>
            <person name="Fang T."/>
            <person name="Wang H."/>
        </authorList>
    </citation>
    <scope>NUCLEOTIDE SEQUENCE [LARGE SCALE GENOMIC DNA]</scope>
    <source>
        <strain evidence="22 23">3.5X</strain>
    </source>
</reference>
<evidence type="ECO:0000256" key="3">
    <source>
        <dbReference type="ARBA" id="ARBA00004613"/>
    </source>
</evidence>
<evidence type="ECO:0000259" key="20">
    <source>
        <dbReference type="Pfam" id="PF17786"/>
    </source>
</evidence>
<sequence length="903" mass="101368">MRLRRPDAPRSDGRHGTRRPSASMRRGLALLVALAALLSGSPSWAATHAQTLDRGWQLRLAPNDAHAARHPAAARWLSATVPGTVQTDLIAAGLTPDPYLGRNEAAIQWVGLADWQYRLRFRVDPSVQQRRHVDLVLDGLDTFAEVSLNGHRLLRADNMFRRWRVPAKAWLRDGENTLVVNVHSPIRRVQRWLKKQPYALPGEFDSAFGDEPKGRQSANYVRKAAYQYGWDWGPRIVTEGIWQPVRLEGWDRLRVADLHIAQPSVDADAAQLRAQVTVQTAAAGTVQVRVDALAPDGRRVARAARTLTLTTGRHTVDLPLTIAHPQRWYPAGYGAQPLYRFVAHVREGDGDDHVARRTTGLRRIELRQRKDRWGRSFAFVVNGIPVFAKGANLVPFDSFPPRVTTARMRRLLDDARAAHMNMLRVWGGGYYLPDAFYAMADRRGLLIWQDFMFGGAIPPYDAAFRANVRVEAEQQVRRLRDHPSIALWSGNNEVRTSWETWGDRLTFQRAISAAERTRIDQGMRTLFGRVLRDVVAREDVDVPYWPGSPFSAAGEPANADDSGDTHFWNVWSGDAAPIEDYLDVTPRFLSEYGLQSLPVMVTVRAFAGDGPLDAESPVLRAHQKYDGGNGNRRLLAYVKRNYGAPGDFADLVYLSQAMQAEGIRLAAEHLRASRPRTMGSLYWQLNDVWPGASWSSVDVYGRWKALQFAARRFYAPLLLAALRHHDVTRVTLVSDRLQPTPLRWRWRVMDFRGHVLRSGGGAVMAAPTSATPLARYTDAALLHGADPRTHMVVFELLEGQRTVARNLVFFGKPRTLQLPLPKLTVQWSRDADGAVLRLHTDTLARAVWIDVGDPDAVLSDNAFNLLPGETRIVHVRSAHDLATLERALTLRDLADVMKRDATP</sequence>
<evidence type="ECO:0000256" key="17">
    <source>
        <dbReference type="SAM" id="SignalP"/>
    </source>
</evidence>
<dbReference type="GO" id="GO:0005764">
    <property type="term" value="C:lysosome"/>
    <property type="evidence" value="ECO:0007669"/>
    <property type="project" value="UniProtKB-SubCell"/>
</dbReference>
<comment type="pathway">
    <text evidence="4">Glycan metabolism; N-glycan degradation.</text>
</comment>
<evidence type="ECO:0000313" key="23">
    <source>
        <dbReference type="Proteomes" id="UP000029708"/>
    </source>
</evidence>
<feature type="domain" description="Glycoside hydrolase family 2 immunoglobulin-like beta-sandwich" evidence="18">
    <location>
        <begin position="254"/>
        <end position="362"/>
    </location>
</feature>
<dbReference type="STRING" id="1543381.LF63_0101120"/>
<dbReference type="InterPro" id="IPR013783">
    <property type="entry name" value="Ig-like_fold"/>
</dbReference>
<evidence type="ECO:0000256" key="10">
    <source>
        <dbReference type="ARBA" id="ARBA00023180"/>
    </source>
</evidence>
<dbReference type="SUPFAM" id="SSF49303">
    <property type="entry name" value="beta-Galactosidase/glucuronidase domain"/>
    <property type="match status" value="3"/>
</dbReference>
<evidence type="ECO:0000256" key="1">
    <source>
        <dbReference type="ARBA" id="ARBA00000829"/>
    </source>
</evidence>
<dbReference type="AlphaFoldDB" id="A0A099D1E2"/>
<dbReference type="Gene3D" id="3.20.20.80">
    <property type="entry name" value="Glycosidases"/>
    <property type="match status" value="1"/>
</dbReference>
<dbReference type="InterPro" id="IPR017853">
    <property type="entry name" value="GH"/>
</dbReference>
<keyword evidence="7" id="KW-0964">Secreted</keyword>
<comment type="subcellular location">
    <subcellularLocation>
        <location evidence="2">Lysosome</location>
    </subcellularLocation>
    <subcellularLocation>
        <location evidence="3">Secreted</location>
    </subcellularLocation>
</comment>
<evidence type="ECO:0000256" key="6">
    <source>
        <dbReference type="ARBA" id="ARBA00012754"/>
    </source>
</evidence>
<proteinExistence type="inferred from homology"/>
<dbReference type="Pfam" id="PF17753">
    <property type="entry name" value="Ig_mannosidase"/>
    <property type="match status" value="1"/>
</dbReference>
<evidence type="ECO:0000256" key="12">
    <source>
        <dbReference type="ARBA" id="ARBA00023295"/>
    </source>
</evidence>
<dbReference type="Pfam" id="PF22666">
    <property type="entry name" value="Glyco_hydro_2_N2"/>
    <property type="match status" value="1"/>
</dbReference>
<dbReference type="GO" id="GO:0006516">
    <property type="term" value="P:glycoprotein catabolic process"/>
    <property type="evidence" value="ECO:0007669"/>
    <property type="project" value="TreeGrafter"/>
</dbReference>
<dbReference type="GO" id="GO:0004567">
    <property type="term" value="F:beta-mannosidase activity"/>
    <property type="evidence" value="ECO:0007669"/>
    <property type="project" value="UniProtKB-EC"/>
</dbReference>
<dbReference type="Gene3D" id="2.60.120.260">
    <property type="entry name" value="Galactose-binding domain-like"/>
    <property type="match status" value="1"/>
</dbReference>
<feature type="domain" description="Mannosidase Ig/CBM-like" evidence="20">
    <location>
        <begin position="729"/>
        <end position="814"/>
    </location>
</feature>
<dbReference type="InterPro" id="IPR036156">
    <property type="entry name" value="Beta-gal/glucu_dom_sf"/>
</dbReference>
<evidence type="ECO:0000256" key="2">
    <source>
        <dbReference type="ARBA" id="ARBA00004371"/>
    </source>
</evidence>
<keyword evidence="23" id="KW-1185">Reference proteome</keyword>
<dbReference type="SUPFAM" id="SSF49785">
    <property type="entry name" value="Galactose-binding domain-like"/>
    <property type="match status" value="1"/>
</dbReference>
<dbReference type="PANTHER" id="PTHR43730:SF1">
    <property type="entry name" value="BETA-MANNOSIDASE"/>
    <property type="match status" value="1"/>
</dbReference>
<dbReference type="InterPro" id="IPR054593">
    <property type="entry name" value="Beta-mannosidase-like_N2"/>
</dbReference>
<evidence type="ECO:0000256" key="16">
    <source>
        <dbReference type="SAM" id="MobiDB-lite"/>
    </source>
</evidence>
<evidence type="ECO:0000256" key="4">
    <source>
        <dbReference type="ARBA" id="ARBA00004740"/>
    </source>
</evidence>
<dbReference type="Gene3D" id="2.60.40.10">
    <property type="entry name" value="Immunoglobulins"/>
    <property type="match status" value="3"/>
</dbReference>
<evidence type="ECO:0000256" key="5">
    <source>
        <dbReference type="ARBA" id="ARBA00011738"/>
    </source>
</evidence>
<evidence type="ECO:0000256" key="7">
    <source>
        <dbReference type="ARBA" id="ARBA00022525"/>
    </source>
</evidence>
<protein>
    <recommendedName>
        <fullName evidence="14">Beta-mannosidase B</fullName>
        <ecNumber evidence="6">3.2.1.25</ecNumber>
    </recommendedName>
    <alternativeName>
        <fullName evidence="15">Mannanase B</fullName>
    </alternativeName>
</protein>
<dbReference type="GO" id="GO:0005576">
    <property type="term" value="C:extracellular region"/>
    <property type="evidence" value="ECO:0007669"/>
    <property type="project" value="UniProtKB-SubCell"/>
</dbReference>
<keyword evidence="11" id="KW-0458">Lysosome</keyword>
<feature type="chain" id="PRO_5001953119" description="Beta-mannosidase B" evidence="17">
    <location>
        <begin position="46"/>
        <end position="903"/>
    </location>
</feature>
<keyword evidence="12" id="KW-0326">Glycosidase</keyword>
<dbReference type="EC" id="3.2.1.25" evidence="6"/>
<feature type="region of interest" description="Disordered" evidence="16">
    <location>
        <begin position="1"/>
        <end position="23"/>
    </location>
</feature>
<dbReference type="Pfam" id="PF17786">
    <property type="entry name" value="Mannosidase_ig"/>
    <property type="match status" value="1"/>
</dbReference>
<keyword evidence="10" id="KW-0325">Glycoprotein</keyword>
<comment type="subunit">
    <text evidence="5">Homodimer.</text>
</comment>
<feature type="domain" description="Beta-mannosidase-like galactose-binding" evidence="21">
    <location>
        <begin position="66"/>
        <end position="243"/>
    </location>
</feature>
<evidence type="ECO:0000259" key="18">
    <source>
        <dbReference type="Pfam" id="PF00703"/>
    </source>
</evidence>
<accession>A0A099D1E2</accession>
<evidence type="ECO:0000313" key="22">
    <source>
        <dbReference type="EMBL" id="KGI79110.1"/>
    </source>
</evidence>
<dbReference type="EMBL" id="JROI01000003">
    <property type="protein sequence ID" value="KGI79110.1"/>
    <property type="molecule type" value="Genomic_DNA"/>
</dbReference>
<dbReference type="Pfam" id="PF00703">
    <property type="entry name" value="Glyco_hydro_2"/>
    <property type="match status" value="1"/>
</dbReference>
<evidence type="ECO:0000256" key="13">
    <source>
        <dbReference type="ARBA" id="ARBA00038429"/>
    </source>
</evidence>
<comment type="caution">
    <text evidence="22">The sequence shown here is derived from an EMBL/GenBank/DDBJ whole genome shotgun (WGS) entry which is preliminary data.</text>
</comment>
<gene>
    <name evidence="22" type="ORF">LF63_0101120</name>
</gene>
<evidence type="ECO:0000256" key="11">
    <source>
        <dbReference type="ARBA" id="ARBA00023228"/>
    </source>
</evidence>
<feature type="compositionally biased region" description="Basic and acidic residues" evidence="16">
    <location>
        <begin position="1"/>
        <end position="15"/>
    </location>
</feature>
<keyword evidence="8 17" id="KW-0732">Signal</keyword>
<dbReference type="FunFam" id="2.60.120.260:FF:000060">
    <property type="entry name" value="Probable beta-mannosidase"/>
    <property type="match status" value="1"/>
</dbReference>
<dbReference type="SUPFAM" id="SSF51445">
    <property type="entry name" value="(Trans)glycosidases"/>
    <property type="match status" value="1"/>
</dbReference>
<dbReference type="HOGENOM" id="CLU_005015_3_2_6"/>
<evidence type="ECO:0000256" key="9">
    <source>
        <dbReference type="ARBA" id="ARBA00022801"/>
    </source>
</evidence>
<comment type="catalytic activity">
    <reaction evidence="1">
        <text>Hydrolysis of terminal, non-reducing beta-D-mannose residues in beta-D-mannosides.</text>
        <dbReference type="EC" id="3.2.1.25"/>
    </reaction>
</comment>
<evidence type="ECO:0000259" key="21">
    <source>
        <dbReference type="Pfam" id="PF22666"/>
    </source>
</evidence>
<dbReference type="Proteomes" id="UP000029708">
    <property type="component" value="Unassembled WGS sequence"/>
</dbReference>
<evidence type="ECO:0000256" key="14">
    <source>
        <dbReference type="ARBA" id="ARBA00041069"/>
    </source>
</evidence>
<feature type="domain" description="Beta-mannosidase Ig-fold" evidence="19">
    <location>
        <begin position="818"/>
        <end position="895"/>
    </location>
</feature>
<dbReference type="PANTHER" id="PTHR43730">
    <property type="entry name" value="BETA-MANNOSIDASE"/>
    <property type="match status" value="1"/>
</dbReference>
<keyword evidence="9" id="KW-0378">Hydrolase</keyword>
<evidence type="ECO:0000256" key="8">
    <source>
        <dbReference type="ARBA" id="ARBA00022729"/>
    </source>
</evidence>
<organism evidence="22 23">
    <name type="scientific">Oleiagrimonas soli</name>
    <dbReference type="NCBI Taxonomy" id="1543381"/>
    <lineage>
        <taxon>Bacteria</taxon>
        <taxon>Pseudomonadati</taxon>
        <taxon>Pseudomonadota</taxon>
        <taxon>Gammaproteobacteria</taxon>
        <taxon>Lysobacterales</taxon>
        <taxon>Rhodanobacteraceae</taxon>
        <taxon>Oleiagrimonas</taxon>
    </lineage>
</organism>
<evidence type="ECO:0000259" key="19">
    <source>
        <dbReference type="Pfam" id="PF17753"/>
    </source>
</evidence>
<comment type="similarity">
    <text evidence="13">Belongs to the glycosyl hydrolase 2 family. Beta-mannosidase B subfamily.</text>
</comment>
<dbReference type="FunFam" id="3.20.20.80:FF:000050">
    <property type="entry name" value="Beta-mannosidase B"/>
    <property type="match status" value="1"/>
</dbReference>
<dbReference type="InterPro" id="IPR008979">
    <property type="entry name" value="Galactose-bd-like_sf"/>
</dbReference>
<name>A0A099D1E2_9GAMM</name>
<dbReference type="InterPro" id="IPR006102">
    <property type="entry name" value="Ig-like_GH2"/>
</dbReference>
<dbReference type="InterPro" id="IPR041447">
    <property type="entry name" value="Mannosidase_ig"/>
</dbReference>